<feature type="region of interest" description="Disordered" evidence="1">
    <location>
        <begin position="108"/>
        <end position="128"/>
    </location>
</feature>
<reference evidence="2" key="1">
    <citation type="journal article" date="2022" name="Front. Genet.">
        <title>Chromosome-Scale Assembly of the Dendrobium nobile Genome Provides Insights Into the Molecular Mechanism of the Biosynthesis of the Medicinal Active Ingredient of Dendrobium.</title>
        <authorList>
            <person name="Xu Q."/>
            <person name="Niu S.-C."/>
            <person name="Li K.-L."/>
            <person name="Zheng P.-J."/>
            <person name="Zhang X.-J."/>
            <person name="Jia Y."/>
            <person name="Liu Y."/>
            <person name="Niu Y.-X."/>
            <person name="Yu L.-H."/>
            <person name="Chen D.-F."/>
            <person name="Zhang G.-Q."/>
        </authorList>
    </citation>
    <scope>NUCLEOTIDE SEQUENCE</scope>
    <source>
        <tissue evidence="2">Leaf</tissue>
    </source>
</reference>
<dbReference type="SMR" id="A0A8T3A5P1"/>
<dbReference type="PANTHER" id="PTHR28141">
    <property type="entry name" value="2',3'-CYCLIC-NUCLEOTIDE 3'-PHOSPHODIESTERASE"/>
    <property type="match status" value="1"/>
</dbReference>
<dbReference type="GO" id="GO:0009187">
    <property type="term" value="P:cyclic nucleotide metabolic process"/>
    <property type="evidence" value="ECO:0007669"/>
    <property type="project" value="TreeGrafter"/>
</dbReference>
<dbReference type="OrthoDB" id="514292at2759"/>
<dbReference type="Pfam" id="PF13563">
    <property type="entry name" value="2_5_RNA_ligase2"/>
    <property type="match status" value="1"/>
</dbReference>
<organism evidence="2 3">
    <name type="scientific">Dendrobium nobile</name>
    <name type="common">Orchid</name>
    <dbReference type="NCBI Taxonomy" id="94219"/>
    <lineage>
        <taxon>Eukaryota</taxon>
        <taxon>Viridiplantae</taxon>
        <taxon>Streptophyta</taxon>
        <taxon>Embryophyta</taxon>
        <taxon>Tracheophyta</taxon>
        <taxon>Spermatophyta</taxon>
        <taxon>Magnoliopsida</taxon>
        <taxon>Liliopsida</taxon>
        <taxon>Asparagales</taxon>
        <taxon>Orchidaceae</taxon>
        <taxon>Epidendroideae</taxon>
        <taxon>Malaxideae</taxon>
        <taxon>Dendrobiinae</taxon>
        <taxon>Dendrobium</taxon>
    </lineage>
</organism>
<name>A0A8T3A5P1_DENNO</name>
<evidence type="ECO:0000313" key="2">
    <source>
        <dbReference type="EMBL" id="KAI0491550.1"/>
    </source>
</evidence>
<evidence type="ECO:0000256" key="1">
    <source>
        <dbReference type="SAM" id="MobiDB-lite"/>
    </source>
</evidence>
<dbReference type="InterPro" id="IPR009097">
    <property type="entry name" value="Cyclic_Pdiesterase"/>
</dbReference>
<accession>A0A8T3A5P1</accession>
<evidence type="ECO:0000313" key="3">
    <source>
        <dbReference type="Proteomes" id="UP000829196"/>
    </source>
</evidence>
<dbReference type="PANTHER" id="PTHR28141:SF1">
    <property type="entry name" value="2',3'-CYCLIC-NUCLEOTIDE 3'-PHOSPHODIESTERASE"/>
    <property type="match status" value="1"/>
</dbReference>
<dbReference type="Gene3D" id="3.90.1140.10">
    <property type="entry name" value="Cyclic phosphodiesterase"/>
    <property type="match status" value="1"/>
</dbReference>
<dbReference type="EMBL" id="JAGYWB010000018">
    <property type="protein sequence ID" value="KAI0491550.1"/>
    <property type="molecule type" value="Genomic_DNA"/>
</dbReference>
<dbReference type="AlphaFoldDB" id="A0A8T3A5P1"/>
<dbReference type="InterPro" id="IPR012386">
    <property type="entry name" value="Cyclic-nucl_3Pdiesterase"/>
</dbReference>
<dbReference type="SUPFAM" id="SSF55144">
    <property type="entry name" value="LigT-like"/>
    <property type="match status" value="1"/>
</dbReference>
<dbReference type="FunFam" id="3.90.1140.10:FF:000007">
    <property type="entry name" value="Cyclic phosphodiesterase"/>
    <property type="match status" value="1"/>
</dbReference>
<sequence length="303" mass="34023">MVFEWSKGEEKHYRTQFLGASNAQIFVTLAPRQVSESGRHHLCLSKFSLVVIQPAFGEGGGHLIPSIQSEVTSRALAFDDSSRMHKWMNGYTLKDRIRNEHIREKVGVAPVEEPNNPEGGDQPEDSYSVWALPPSDIKDRLKSLMSALRSEFGGPAFDPHITVVGDFRLRRDEAISRFHSAVATLKPYTARIAGVAYGTFFYQCVYLLIHPSPEVVETSSHCCGHLGYKRSTPYMPHVSLIYGDLSDEEKERARKRAEEIDESVCGLTFEVSSLALCKTDTLDKTTESWEMVELCDLTTKDFA</sequence>
<protein>
    <recommendedName>
        <fullName evidence="4">Cyclic phosphodiesterase</fullName>
    </recommendedName>
</protein>
<proteinExistence type="predicted"/>
<comment type="caution">
    <text evidence="2">The sequence shown here is derived from an EMBL/GenBank/DDBJ whole genome shotgun (WGS) entry which is preliminary data.</text>
</comment>
<evidence type="ECO:0008006" key="4">
    <source>
        <dbReference type="Google" id="ProtNLM"/>
    </source>
</evidence>
<dbReference type="Proteomes" id="UP000829196">
    <property type="component" value="Unassembled WGS sequence"/>
</dbReference>
<keyword evidence="3" id="KW-1185">Reference proteome</keyword>
<dbReference type="GO" id="GO:0004113">
    <property type="term" value="F:2',3'-cyclic-nucleotide 3'-phosphodiesterase activity"/>
    <property type="evidence" value="ECO:0007669"/>
    <property type="project" value="TreeGrafter"/>
</dbReference>
<gene>
    <name evidence="2" type="ORF">KFK09_025810</name>
</gene>